<dbReference type="InterPro" id="IPR039060">
    <property type="entry name" value="Antitox_HigA"/>
</dbReference>
<proteinExistence type="predicted"/>
<reference evidence="1 2" key="1">
    <citation type="submission" date="2018-12" db="EMBL/GenBank/DDBJ databases">
        <title>Genomic taxonomy of the Vibrionaceae family.</title>
        <authorList>
            <person name="Gomez-Gil B."/>
            <person name="Enciso-Ibarra K."/>
        </authorList>
    </citation>
    <scope>NUCLEOTIDE SEQUENCE [LARGE SCALE GENOMIC DNA]</scope>
    <source>
        <strain evidence="1 2">CAIM 594</strain>
    </source>
</reference>
<dbReference type="OrthoDB" id="5771335at2"/>
<dbReference type="PANTHER" id="PTHR40455:SF1">
    <property type="entry name" value="ANTITOXIN HIGA"/>
    <property type="match status" value="1"/>
</dbReference>
<dbReference type="Proteomes" id="UP000269041">
    <property type="component" value="Unassembled WGS sequence"/>
</dbReference>
<keyword evidence="2" id="KW-1185">Reference proteome</keyword>
<gene>
    <name evidence="1" type="ORF">EJA03_01660</name>
</gene>
<protein>
    <submittedName>
        <fullName evidence="1">Transcriptional regulator</fullName>
    </submittedName>
</protein>
<name>A0A427U8F1_9VIBR</name>
<comment type="caution">
    <text evidence="1">The sequence shown here is derived from an EMBL/GenBank/DDBJ whole genome shotgun (WGS) entry which is preliminary data.</text>
</comment>
<dbReference type="GO" id="GO:0006355">
    <property type="term" value="P:regulation of DNA-templated transcription"/>
    <property type="evidence" value="ECO:0007669"/>
    <property type="project" value="InterPro"/>
</dbReference>
<dbReference type="GO" id="GO:0001046">
    <property type="term" value="F:core promoter sequence-specific DNA binding"/>
    <property type="evidence" value="ECO:0007669"/>
    <property type="project" value="TreeGrafter"/>
</dbReference>
<dbReference type="PANTHER" id="PTHR40455">
    <property type="entry name" value="ANTITOXIN HIGA"/>
    <property type="match status" value="1"/>
</dbReference>
<accession>A0A427U8F1</accession>
<dbReference type="AlphaFoldDB" id="A0A427U8F1"/>
<dbReference type="EMBL" id="RSFA01000003">
    <property type="protein sequence ID" value="RSD32813.1"/>
    <property type="molecule type" value="Genomic_DNA"/>
</dbReference>
<organism evidence="1 2">
    <name type="scientific">Vibrio pectenicida</name>
    <dbReference type="NCBI Taxonomy" id="62763"/>
    <lineage>
        <taxon>Bacteria</taxon>
        <taxon>Pseudomonadati</taxon>
        <taxon>Pseudomonadota</taxon>
        <taxon>Gammaproteobacteria</taxon>
        <taxon>Vibrionales</taxon>
        <taxon>Vibrionaceae</taxon>
        <taxon>Vibrio</taxon>
    </lineage>
</organism>
<evidence type="ECO:0000313" key="1">
    <source>
        <dbReference type="EMBL" id="RSD32813.1"/>
    </source>
</evidence>
<sequence>MVDIKSLKELSFEINAQMPWLAGIQSNQQYQELIKLMGNLVTDYDANKPLIDLLFPVIERYEDNSELFQKFNEHIDSLDKGQAMLSVIIDQYGLKLGDLPEVGGKSLVSLILKGERKLTTSHIQALSRRFGIPKHMFI</sequence>
<evidence type="ECO:0000313" key="2">
    <source>
        <dbReference type="Proteomes" id="UP000269041"/>
    </source>
</evidence>